<proteinExistence type="predicted"/>
<dbReference type="Pfam" id="PF20196">
    <property type="entry name" value="DUF6559"/>
    <property type="match status" value="1"/>
</dbReference>
<reference evidence="1" key="1">
    <citation type="submission" date="2018-06" db="EMBL/GenBank/DDBJ databases">
        <authorList>
            <person name="Zhirakovskaya E."/>
        </authorList>
    </citation>
    <scope>NUCLEOTIDE SEQUENCE</scope>
</reference>
<dbReference type="EMBL" id="UOFJ01000679">
    <property type="protein sequence ID" value="VAW72670.1"/>
    <property type="molecule type" value="Genomic_DNA"/>
</dbReference>
<organism evidence="1">
    <name type="scientific">hydrothermal vent metagenome</name>
    <dbReference type="NCBI Taxonomy" id="652676"/>
    <lineage>
        <taxon>unclassified sequences</taxon>
        <taxon>metagenomes</taxon>
        <taxon>ecological metagenomes</taxon>
    </lineage>
</organism>
<sequence length="131" mass="15077">MINFLNTFLRNRIIDKYIFELAPLLVKRYGALDQYTVPQLEKTAQSCRLSTQYIPYAIAIYRHEESNRTKKLYRINQQFLNILRAEISDSYFDGYDYRAKDIIYLATPKGSQGNSTTDGIIGIGSGYTGGR</sequence>
<dbReference type="InterPro" id="IPR046689">
    <property type="entry name" value="DUF6559"/>
</dbReference>
<gene>
    <name evidence="1" type="ORF">MNBD_GAMMA10-2536</name>
</gene>
<name>A0A3B0Y764_9ZZZZ</name>
<dbReference type="AlphaFoldDB" id="A0A3B0Y764"/>
<accession>A0A3B0Y764</accession>
<protein>
    <submittedName>
        <fullName evidence="1">Uncharacterized protein</fullName>
    </submittedName>
</protein>
<evidence type="ECO:0000313" key="1">
    <source>
        <dbReference type="EMBL" id="VAW72670.1"/>
    </source>
</evidence>